<dbReference type="Proteomes" id="UP000198327">
    <property type="component" value="Unassembled WGS sequence"/>
</dbReference>
<dbReference type="EMBL" id="FZOW01000013">
    <property type="protein sequence ID" value="SNT31304.1"/>
    <property type="molecule type" value="Genomic_DNA"/>
</dbReference>
<dbReference type="RefSeq" id="WP_089249853.1">
    <property type="nucleotide sequence ID" value="NZ_FZOW01000013.1"/>
</dbReference>
<reference evidence="3" key="1">
    <citation type="submission" date="2017-06" db="EMBL/GenBank/DDBJ databases">
        <authorList>
            <person name="Varghese N."/>
            <person name="Submissions S."/>
        </authorList>
    </citation>
    <scope>NUCLEOTIDE SEQUENCE [LARGE SCALE GENOMIC DNA]</scope>
    <source>
        <strain evidence="3">JCM 23211</strain>
    </source>
</reference>
<protein>
    <submittedName>
        <fullName evidence="2">Uncharacterized protein</fullName>
    </submittedName>
</protein>
<proteinExistence type="predicted"/>
<evidence type="ECO:0000256" key="1">
    <source>
        <dbReference type="SAM" id="MobiDB-lite"/>
    </source>
</evidence>
<evidence type="ECO:0000313" key="2">
    <source>
        <dbReference type="EMBL" id="SNT31304.1"/>
    </source>
</evidence>
<dbReference type="AlphaFoldDB" id="A0A239LNV1"/>
<name>A0A239LNV1_9NOCA</name>
<feature type="compositionally biased region" description="Basic and acidic residues" evidence="1">
    <location>
        <begin position="106"/>
        <end position="118"/>
    </location>
</feature>
<accession>A0A239LNV1</accession>
<organism evidence="2 3">
    <name type="scientific">Rhodococcoides kyotonense</name>
    <dbReference type="NCBI Taxonomy" id="398843"/>
    <lineage>
        <taxon>Bacteria</taxon>
        <taxon>Bacillati</taxon>
        <taxon>Actinomycetota</taxon>
        <taxon>Actinomycetes</taxon>
        <taxon>Mycobacteriales</taxon>
        <taxon>Nocardiaceae</taxon>
        <taxon>Rhodococcoides</taxon>
    </lineage>
</organism>
<keyword evidence="3" id="KW-1185">Reference proteome</keyword>
<feature type="compositionally biased region" description="Polar residues" evidence="1">
    <location>
        <begin position="119"/>
        <end position="135"/>
    </location>
</feature>
<feature type="region of interest" description="Disordered" evidence="1">
    <location>
        <begin position="95"/>
        <end position="143"/>
    </location>
</feature>
<evidence type="ECO:0000313" key="3">
    <source>
        <dbReference type="Proteomes" id="UP000198327"/>
    </source>
</evidence>
<gene>
    <name evidence="2" type="ORF">SAMN05421642_113147</name>
</gene>
<sequence length="255" mass="26444">MRTPIRSNNHHLAPTADMGQAFDPHAAIESTLTRFFHDIRHVGGTHPAAFPVSAERIPDAQHVDTRVVDRHDADAQTPQRDHVQTHDNVVAGATHLGDIRSSAQRDTSKQDNESHDQHMQAQSGSVDQHFTSSFGGSAALRNNESHGADRVGITLQNSTPQATATAAPTPTAASATLAATPVPTSPTNSVASVPLSTSVQYTASEATAATYTAPTADLGTASTWSAGQQTAVTTVADTTTEAAATTTTAAGNDAP</sequence>